<name>A0ABQ9U8G5_SAGOE</name>
<feature type="region of interest" description="Disordered" evidence="1">
    <location>
        <begin position="1"/>
        <end position="36"/>
    </location>
</feature>
<evidence type="ECO:0000256" key="1">
    <source>
        <dbReference type="SAM" id="MobiDB-lite"/>
    </source>
</evidence>
<dbReference type="Proteomes" id="UP001266305">
    <property type="component" value="Unassembled WGS sequence"/>
</dbReference>
<feature type="compositionally biased region" description="Basic and acidic residues" evidence="1">
    <location>
        <begin position="25"/>
        <end position="34"/>
    </location>
</feature>
<reference evidence="2 3" key="1">
    <citation type="submission" date="2023-05" db="EMBL/GenBank/DDBJ databases">
        <title>B98-5 Cell Line De Novo Hybrid Assembly: An Optical Mapping Approach.</title>
        <authorList>
            <person name="Kananen K."/>
            <person name="Auerbach J.A."/>
            <person name="Kautto E."/>
            <person name="Blachly J.S."/>
        </authorList>
    </citation>
    <scope>NUCLEOTIDE SEQUENCE [LARGE SCALE GENOMIC DNA]</scope>
    <source>
        <strain evidence="2">B95-8</strain>
        <tissue evidence="2">Cell line</tissue>
    </source>
</reference>
<protein>
    <submittedName>
        <fullName evidence="2">Uncharacterized protein</fullName>
    </submittedName>
</protein>
<organism evidence="2 3">
    <name type="scientific">Saguinus oedipus</name>
    <name type="common">Cotton-top tamarin</name>
    <name type="synonym">Oedipomidas oedipus</name>
    <dbReference type="NCBI Taxonomy" id="9490"/>
    <lineage>
        <taxon>Eukaryota</taxon>
        <taxon>Metazoa</taxon>
        <taxon>Chordata</taxon>
        <taxon>Craniata</taxon>
        <taxon>Vertebrata</taxon>
        <taxon>Euteleostomi</taxon>
        <taxon>Mammalia</taxon>
        <taxon>Eutheria</taxon>
        <taxon>Euarchontoglires</taxon>
        <taxon>Primates</taxon>
        <taxon>Haplorrhini</taxon>
        <taxon>Platyrrhini</taxon>
        <taxon>Cebidae</taxon>
        <taxon>Callitrichinae</taxon>
        <taxon>Saguinus</taxon>
    </lineage>
</organism>
<sequence>MHPAEAAEEEVKSGSGPPVTHRRHTELPWGREPRSSFGAPRTWGLGAERLLPSACCLLRRSRGEEAKPEGRPSTRVPAPPGFRFHAALCFPFPAALRFPFPAVTSLRPRVSFPRRSRGRGRPPGAPMAFARRLLRGRLSGPRVGRREVCSGAMAPPRCFVLELPDCSLAHFALRADAPGHADAPDPRLVALLGPPVRSYSLCVPVTPGAGCGARVRAARLHHRLFHQLRRGPFQWCQLLRLLCYCPGGQAGGAQHGFLLRDPQDDPNTRRALLELLGACQEAPRPHLGEFEADPPGQLWQRLWEMQDGRRLQVGCARVVPTPEPPLHPVVPDLASSVVFPDREVARAVLEEVRVLSLSSAQRGLGTLQTRELDQEADL</sequence>
<keyword evidence="3" id="KW-1185">Reference proteome</keyword>
<comment type="caution">
    <text evidence="2">The sequence shown here is derived from an EMBL/GenBank/DDBJ whole genome shotgun (WGS) entry which is preliminary data.</text>
</comment>
<accession>A0ABQ9U8G5</accession>
<evidence type="ECO:0000313" key="3">
    <source>
        <dbReference type="Proteomes" id="UP001266305"/>
    </source>
</evidence>
<gene>
    <name evidence="2" type="ORF">P7K49_029886</name>
</gene>
<evidence type="ECO:0000313" key="2">
    <source>
        <dbReference type="EMBL" id="KAK2093357.1"/>
    </source>
</evidence>
<dbReference type="EMBL" id="JASSZA010000015">
    <property type="protein sequence ID" value="KAK2093357.1"/>
    <property type="molecule type" value="Genomic_DNA"/>
</dbReference>
<proteinExistence type="predicted"/>